<accession>A0A918Q4A4</accession>
<keyword evidence="2" id="KW-1185">Reference proteome</keyword>
<name>A0A918Q4A4_9BACT</name>
<dbReference type="AlphaFoldDB" id="A0A918Q4A4"/>
<reference evidence="1" key="2">
    <citation type="submission" date="2020-09" db="EMBL/GenBank/DDBJ databases">
        <authorList>
            <person name="Sun Q."/>
            <person name="Kim S."/>
        </authorList>
    </citation>
    <scope>NUCLEOTIDE SEQUENCE</scope>
    <source>
        <strain evidence="1">KCTC 12368</strain>
    </source>
</reference>
<dbReference type="EMBL" id="BMWX01000004">
    <property type="protein sequence ID" value="GGZ30661.1"/>
    <property type="molecule type" value="Genomic_DNA"/>
</dbReference>
<protein>
    <submittedName>
        <fullName evidence="1">Uncharacterized protein</fullName>
    </submittedName>
</protein>
<organism evidence="1 2">
    <name type="scientific">Echinicola pacifica</name>
    <dbReference type="NCBI Taxonomy" id="346377"/>
    <lineage>
        <taxon>Bacteria</taxon>
        <taxon>Pseudomonadati</taxon>
        <taxon>Bacteroidota</taxon>
        <taxon>Cytophagia</taxon>
        <taxon>Cytophagales</taxon>
        <taxon>Cyclobacteriaceae</taxon>
        <taxon>Echinicola</taxon>
    </lineage>
</organism>
<comment type="caution">
    <text evidence="1">The sequence shown here is derived from an EMBL/GenBank/DDBJ whole genome shotgun (WGS) entry which is preliminary data.</text>
</comment>
<sequence>MDNSLNLNILNDEGLFHSIHQLREQFIHVFSDLGNKINETNLFALHADQKGVKISQGNALQHCPYQVLDIIRDFDKHSGFNIRIMNWWGHGLYLLVFMGQNNTLSPRQYKAYQAASFEITETGSPFDYAGIIGQGRKTSIPDAENLSKHLTKYHHIQLIKQLSYPTDTAQLLDLLQREWSMIVNIHEGN</sequence>
<evidence type="ECO:0000313" key="1">
    <source>
        <dbReference type="EMBL" id="GGZ30661.1"/>
    </source>
</evidence>
<evidence type="ECO:0000313" key="2">
    <source>
        <dbReference type="Proteomes" id="UP000619457"/>
    </source>
</evidence>
<reference evidence="1" key="1">
    <citation type="journal article" date="2014" name="Int. J. Syst. Evol. Microbiol.">
        <title>Complete genome sequence of Corynebacterium casei LMG S-19264T (=DSM 44701T), isolated from a smear-ripened cheese.</title>
        <authorList>
            <consortium name="US DOE Joint Genome Institute (JGI-PGF)"/>
            <person name="Walter F."/>
            <person name="Albersmeier A."/>
            <person name="Kalinowski J."/>
            <person name="Ruckert C."/>
        </authorList>
    </citation>
    <scope>NUCLEOTIDE SEQUENCE</scope>
    <source>
        <strain evidence="1">KCTC 12368</strain>
    </source>
</reference>
<proteinExistence type="predicted"/>
<gene>
    <name evidence="1" type="ORF">GCM10007049_24410</name>
</gene>
<dbReference type="RefSeq" id="WP_018474641.1">
    <property type="nucleotide sequence ID" value="NZ_BMWX01000004.1"/>
</dbReference>
<dbReference type="Proteomes" id="UP000619457">
    <property type="component" value="Unassembled WGS sequence"/>
</dbReference>